<dbReference type="RefSeq" id="WP_028931911.1">
    <property type="nucleotide sequence ID" value="NZ_AUII01000045.1"/>
</dbReference>
<evidence type="ECO:0000313" key="11">
    <source>
        <dbReference type="Proteomes" id="UP000321328"/>
    </source>
</evidence>
<dbReference type="Pfam" id="PF04324">
    <property type="entry name" value="Fer2_BFD"/>
    <property type="match status" value="1"/>
</dbReference>
<dbReference type="InterPro" id="IPR041854">
    <property type="entry name" value="BFD-like_2Fe2S-bd_dom_sf"/>
</dbReference>
<dbReference type="STRING" id="1123024.GCA_000423625_04801"/>
<keyword evidence="5" id="KW-0408">Iron</keyword>
<evidence type="ECO:0000256" key="8">
    <source>
        <dbReference type="ARBA" id="ARBA00046332"/>
    </source>
</evidence>
<evidence type="ECO:0000256" key="3">
    <source>
        <dbReference type="ARBA" id="ARBA00022723"/>
    </source>
</evidence>
<dbReference type="EMBL" id="BJVI01000070">
    <property type="protein sequence ID" value="GEL20408.1"/>
    <property type="molecule type" value="Genomic_DNA"/>
</dbReference>
<dbReference type="Proteomes" id="UP000321328">
    <property type="component" value="Unassembled WGS sequence"/>
</dbReference>
<comment type="caution">
    <text evidence="10">The sequence shown here is derived from an EMBL/GenBank/DDBJ whole genome shotgun (WGS) entry which is preliminary data.</text>
</comment>
<dbReference type="InterPro" id="IPR007419">
    <property type="entry name" value="BFD-like_2Fe2S-bd_dom"/>
</dbReference>
<keyword evidence="6" id="KW-0411">Iron-sulfur</keyword>
<name>A0A511DBT8_9PSEU</name>
<protein>
    <recommendedName>
        <fullName evidence="7">Bacterioferritin-associated ferredoxin</fullName>
    </recommendedName>
</protein>
<keyword evidence="2" id="KW-0001">2Fe-2S</keyword>
<evidence type="ECO:0000256" key="5">
    <source>
        <dbReference type="ARBA" id="ARBA00023004"/>
    </source>
</evidence>
<dbReference type="GO" id="GO:0051537">
    <property type="term" value="F:2 iron, 2 sulfur cluster binding"/>
    <property type="evidence" value="ECO:0007669"/>
    <property type="project" value="UniProtKB-KW"/>
</dbReference>
<evidence type="ECO:0000313" key="10">
    <source>
        <dbReference type="EMBL" id="GEL20408.1"/>
    </source>
</evidence>
<evidence type="ECO:0000256" key="6">
    <source>
        <dbReference type="ARBA" id="ARBA00023014"/>
    </source>
</evidence>
<keyword evidence="4" id="KW-0249">Electron transport</keyword>
<evidence type="ECO:0000256" key="1">
    <source>
        <dbReference type="ARBA" id="ARBA00022448"/>
    </source>
</evidence>
<reference evidence="10 11" key="1">
    <citation type="submission" date="2019-07" db="EMBL/GenBank/DDBJ databases">
        <title>Whole genome shotgun sequence of Pseudonocardia asaccharolytica NBRC 16224.</title>
        <authorList>
            <person name="Hosoyama A."/>
            <person name="Uohara A."/>
            <person name="Ohji S."/>
            <person name="Ichikawa N."/>
        </authorList>
    </citation>
    <scope>NUCLEOTIDE SEQUENCE [LARGE SCALE GENOMIC DNA]</scope>
    <source>
        <strain evidence="10 11">NBRC 16224</strain>
    </source>
</reference>
<evidence type="ECO:0000256" key="2">
    <source>
        <dbReference type="ARBA" id="ARBA00022714"/>
    </source>
</evidence>
<dbReference type="AlphaFoldDB" id="A0A511DBT8"/>
<dbReference type="InterPro" id="IPR052371">
    <property type="entry name" value="BFD-associated_ferredoxin"/>
</dbReference>
<dbReference type="OrthoDB" id="9815350at2"/>
<gene>
    <name evidence="10" type="ORF">PA7_42450</name>
</gene>
<comment type="similarity">
    <text evidence="8">Belongs to the Bfd family.</text>
</comment>
<dbReference type="GO" id="GO:0046872">
    <property type="term" value="F:metal ion binding"/>
    <property type="evidence" value="ECO:0007669"/>
    <property type="project" value="UniProtKB-KW"/>
</dbReference>
<dbReference type="PANTHER" id="PTHR37424:SF1">
    <property type="entry name" value="BACTERIOFERRITIN-ASSOCIATED FERREDOXIN"/>
    <property type="match status" value="1"/>
</dbReference>
<evidence type="ECO:0000256" key="4">
    <source>
        <dbReference type="ARBA" id="ARBA00022982"/>
    </source>
</evidence>
<keyword evidence="3" id="KW-0479">Metal-binding</keyword>
<proteinExistence type="inferred from homology"/>
<evidence type="ECO:0000259" key="9">
    <source>
        <dbReference type="Pfam" id="PF04324"/>
    </source>
</evidence>
<dbReference type="Gene3D" id="1.10.10.1100">
    <property type="entry name" value="BFD-like [2Fe-2S]-binding domain"/>
    <property type="match status" value="1"/>
</dbReference>
<keyword evidence="1" id="KW-0813">Transport</keyword>
<organism evidence="10 11">
    <name type="scientific">Pseudonocardia asaccharolytica DSM 44247 = NBRC 16224</name>
    <dbReference type="NCBI Taxonomy" id="1123024"/>
    <lineage>
        <taxon>Bacteria</taxon>
        <taxon>Bacillati</taxon>
        <taxon>Actinomycetota</taxon>
        <taxon>Actinomycetes</taxon>
        <taxon>Pseudonocardiales</taxon>
        <taxon>Pseudonocardiaceae</taxon>
        <taxon>Pseudonocardia</taxon>
    </lineage>
</organism>
<accession>A0A511DBT8</accession>
<sequence>MYACICAAVTETELRSCVADGARTIDEVGDRCGAGTGCGTCVPRIEALLAAATSSSELSRLPLTA</sequence>
<dbReference type="PANTHER" id="PTHR37424">
    <property type="entry name" value="BACTERIOFERRITIN-ASSOCIATED FERREDOXIN"/>
    <property type="match status" value="1"/>
</dbReference>
<feature type="domain" description="BFD-like [2Fe-2S]-binding" evidence="9">
    <location>
        <begin position="4"/>
        <end position="50"/>
    </location>
</feature>
<keyword evidence="11" id="KW-1185">Reference proteome</keyword>
<evidence type="ECO:0000256" key="7">
    <source>
        <dbReference type="ARBA" id="ARBA00039386"/>
    </source>
</evidence>